<evidence type="ECO:0000313" key="1">
    <source>
        <dbReference type="EMBL" id="MDN4120272.1"/>
    </source>
</evidence>
<keyword evidence="2" id="KW-1185">Reference proteome</keyword>
<accession>A0ABT8EGE4</accession>
<dbReference type="RefSeq" id="WP_266122403.1">
    <property type="nucleotide sequence ID" value="NZ_JAJHNU010000001.1"/>
</dbReference>
<gene>
    <name evidence="1" type="ORF">LMS43_03095</name>
</gene>
<proteinExistence type="predicted"/>
<sequence length="80" mass="9545">MSTMTTYTQYIRWSDVLEHDVTQQAQENWEPVSVSSKDQDKGKTVFHRIARAAVNYLQDVTEHLHRARKENAHQVGYYYW</sequence>
<evidence type="ECO:0000313" key="2">
    <source>
        <dbReference type="Proteomes" id="UP001168613"/>
    </source>
</evidence>
<organism evidence="1 2">
    <name type="scientific">Alcaligenes endophyticus</name>
    <dbReference type="NCBI Taxonomy" id="1929088"/>
    <lineage>
        <taxon>Bacteria</taxon>
        <taxon>Pseudomonadati</taxon>
        <taxon>Pseudomonadota</taxon>
        <taxon>Betaproteobacteria</taxon>
        <taxon>Burkholderiales</taxon>
        <taxon>Alcaligenaceae</taxon>
        <taxon>Alcaligenes</taxon>
    </lineage>
</organism>
<comment type="caution">
    <text evidence="1">The sequence shown here is derived from an EMBL/GenBank/DDBJ whole genome shotgun (WGS) entry which is preliminary data.</text>
</comment>
<dbReference type="EMBL" id="JAJHNU010000001">
    <property type="protein sequence ID" value="MDN4120272.1"/>
    <property type="molecule type" value="Genomic_DNA"/>
</dbReference>
<reference evidence="1" key="1">
    <citation type="submission" date="2021-11" db="EMBL/GenBank/DDBJ databases">
        <title>Draft genome sequence of Alcaligenes endophyticus type strain CCUG 75668T.</title>
        <authorList>
            <person name="Salva-Serra F."/>
            <person name="Duran R.E."/>
            <person name="Seeger M."/>
            <person name="Moore E.R.B."/>
            <person name="Jaen-Luchoro D."/>
        </authorList>
    </citation>
    <scope>NUCLEOTIDE SEQUENCE</scope>
    <source>
        <strain evidence="1">CCUG 75668</strain>
    </source>
</reference>
<name>A0ABT8EGE4_9BURK</name>
<protein>
    <submittedName>
        <fullName evidence="1">Uncharacterized protein</fullName>
    </submittedName>
</protein>
<dbReference type="Proteomes" id="UP001168613">
    <property type="component" value="Unassembled WGS sequence"/>
</dbReference>